<organism evidence="1 2">
    <name type="scientific">Mytilus coruscus</name>
    <name type="common">Sea mussel</name>
    <dbReference type="NCBI Taxonomy" id="42192"/>
    <lineage>
        <taxon>Eukaryota</taxon>
        <taxon>Metazoa</taxon>
        <taxon>Spiralia</taxon>
        <taxon>Lophotrochozoa</taxon>
        <taxon>Mollusca</taxon>
        <taxon>Bivalvia</taxon>
        <taxon>Autobranchia</taxon>
        <taxon>Pteriomorphia</taxon>
        <taxon>Mytilida</taxon>
        <taxon>Mytiloidea</taxon>
        <taxon>Mytilidae</taxon>
        <taxon>Mytilinae</taxon>
        <taxon>Mytilus</taxon>
    </lineage>
</organism>
<evidence type="ECO:0000313" key="2">
    <source>
        <dbReference type="Proteomes" id="UP000507470"/>
    </source>
</evidence>
<accession>A0A6J8BCY1</accession>
<name>A0A6J8BCY1_MYTCO</name>
<evidence type="ECO:0000313" key="1">
    <source>
        <dbReference type="EMBL" id="CAC5381712.1"/>
    </source>
</evidence>
<proteinExistence type="predicted"/>
<dbReference type="OrthoDB" id="6212704at2759"/>
<gene>
    <name evidence="1" type="ORF">MCOR_17582</name>
</gene>
<keyword evidence="2" id="KW-1185">Reference proteome</keyword>
<reference evidence="1 2" key="1">
    <citation type="submission" date="2020-06" db="EMBL/GenBank/DDBJ databases">
        <authorList>
            <person name="Li R."/>
            <person name="Bekaert M."/>
        </authorList>
    </citation>
    <scope>NUCLEOTIDE SEQUENCE [LARGE SCALE GENOMIC DNA]</scope>
    <source>
        <strain evidence="2">wild</strain>
    </source>
</reference>
<protein>
    <submittedName>
        <fullName evidence="1">Uncharacterized protein</fullName>
    </submittedName>
</protein>
<dbReference type="AlphaFoldDB" id="A0A6J8BCY1"/>
<sequence>MAVSNLFQGTKRIDCTGSQEEWLSKVMDSINNAMSIVNILRFKVGENLDVNNEDVLLMGNTIDVQWFYSTLKESKRIVRSKIKLKQIAFEKLCRNTIKSIICVVPEGSKEEDFFLYRNIKDFECWPNNVITVVRYEMTVPSLFQGTYRIDCNGCQEEWLSKVIDSIHKATSMVYICVYGPPRYSPLYHYNEIGEMENSLILLKGNTSAVLWFYSTLKKLESTLGSSMELMRIKSRNIRRTDIKSIICIITKSTKEEEVFNKDLESFKNDVVTVVRDKVSVPIFFKETKQIEEDSNDEKWILDVVDVIHRQMSLVYTLRFMNKSVIGIQRNRYRDVRTDLDEYTFIVLMGKTKDVRCFYSDLSKSENTLDSFMGLVLMPLGELQHAVIKGIICVVDESSKEEDFLLISKFQYQYDGETVTVVRDKMAVPSRLKGTQQIYDSGTDDKWLSDVVDIINRKMSMVYTLRSINKNVLEMQRNRTRVVRTDLDDYKYIVLLGNIKEVRCFYLDLLKSQKTIDSFMSIVLMPSEELQHAVIKGIICVVAESSKEEDFLLISKFQYQYDGETVTVVREKMAVPSLLKGTQQIYDTGTDDKWLSDVVDIINRKSK</sequence>
<dbReference type="EMBL" id="CACVKT020003094">
    <property type="protein sequence ID" value="CAC5381712.1"/>
    <property type="molecule type" value="Genomic_DNA"/>
</dbReference>
<dbReference type="Proteomes" id="UP000507470">
    <property type="component" value="Unassembled WGS sequence"/>
</dbReference>